<gene>
    <name evidence="2" type="ORF">ACD_80C00084G0029</name>
</gene>
<organism evidence="2">
    <name type="scientific">uncultured bacterium</name>
    <name type="common">gcode 4</name>
    <dbReference type="NCBI Taxonomy" id="1234023"/>
    <lineage>
        <taxon>Bacteria</taxon>
        <taxon>environmental samples</taxon>
    </lineage>
</organism>
<evidence type="ECO:0000313" key="2">
    <source>
        <dbReference type="EMBL" id="EKD25343.1"/>
    </source>
</evidence>
<proteinExistence type="predicted"/>
<dbReference type="Pfam" id="PF26593">
    <property type="entry name" value="TraC-like"/>
    <property type="match status" value="1"/>
</dbReference>
<accession>K1XYA2</accession>
<name>K1XYA2_9BACT</name>
<feature type="domain" description="TraC-like" evidence="1">
    <location>
        <begin position="33"/>
        <end position="222"/>
    </location>
</feature>
<dbReference type="AlphaFoldDB" id="K1XYA2"/>
<dbReference type="EMBL" id="AMFJ01036091">
    <property type="protein sequence ID" value="EKD25343.1"/>
    <property type="molecule type" value="Genomic_DNA"/>
</dbReference>
<sequence length="233" mass="27422">MFLNMWDKNKIQKPKHENLFNTETMLPISEIRNDTIIMKDGGLRAILRINGINLDLKNGEEQQIVLEQYKKFLNWLEYPIQILVRNTFLDLSNYLNYIRANVDPIENPVLKSQGEAYFRFLQNIDMQQGLIFNKEFYIIVPYYVDEQDKGQIQRSRWGKLLDVLNAKDTVEKVVLRYRQFLKGRNWLDTRVNLIIDGLNGMGIGAERVTTSDVISLIFRCYNPLIHSSQSPFK</sequence>
<reference evidence="2" key="1">
    <citation type="journal article" date="2012" name="Science">
        <title>Fermentation, hydrogen, and sulfur metabolism in multiple uncultivated bacterial phyla.</title>
        <authorList>
            <person name="Wrighton K.C."/>
            <person name="Thomas B.C."/>
            <person name="Sharon I."/>
            <person name="Miller C.S."/>
            <person name="Castelle C.J."/>
            <person name="VerBerkmoes N.C."/>
            <person name="Wilkins M.J."/>
            <person name="Hettich R.L."/>
            <person name="Lipton M.S."/>
            <person name="Williams K.H."/>
            <person name="Long P.E."/>
            <person name="Banfield J.F."/>
        </authorList>
    </citation>
    <scope>NUCLEOTIDE SEQUENCE [LARGE SCALE GENOMIC DNA]</scope>
</reference>
<comment type="caution">
    <text evidence="2">The sequence shown here is derived from an EMBL/GenBank/DDBJ whole genome shotgun (WGS) entry which is preliminary data.</text>
</comment>
<dbReference type="InterPro" id="IPR058596">
    <property type="entry name" value="TraC-like_dom"/>
</dbReference>
<protein>
    <recommendedName>
        <fullName evidence="1">TraC-like domain-containing protein</fullName>
    </recommendedName>
</protein>
<evidence type="ECO:0000259" key="1">
    <source>
        <dbReference type="Pfam" id="PF26593"/>
    </source>
</evidence>